<keyword evidence="3 5" id="KW-1133">Transmembrane helix</keyword>
<proteinExistence type="inferred from homology"/>
<accession>A0ABW5P931</accession>
<name>A0ABW5P931_9DEIO</name>
<evidence type="ECO:0000313" key="7">
    <source>
        <dbReference type="Proteomes" id="UP001597475"/>
    </source>
</evidence>
<keyword evidence="2 5" id="KW-0812">Transmembrane</keyword>
<comment type="similarity">
    <text evidence="5">Belongs to the 4-toluene sulfonate uptake permease (TSUP) (TC 2.A.102) family.</text>
</comment>
<reference evidence="7" key="1">
    <citation type="journal article" date="2019" name="Int. J. Syst. Evol. Microbiol.">
        <title>The Global Catalogue of Microorganisms (GCM) 10K type strain sequencing project: providing services to taxonomists for standard genome sequencing and annotation.</title>
        <authorList>
            <consortium name="The Broad Institute Genomics Platform"/>
            <consortium name="The Broad Institute Genome Sequencing Center for Infectious Disease"/>
            <person name="Wu L."/>
            <person name="Ma J."/>
        </authorList>
    </citation>
    <scope>NUCLEOTIDE SEQUENCE [LARGE SCALE GENOMIC DNA]</scope>
    <source>
        <strain evidence="7">KCTC 33842</strain>
    </source>
</reference>
<gene>
    <name evidence="6" type="ORF">ACFSR9_14505</name>
</gene>
<evidence type="ECO:0000313" key="6">
    <source>
        <dbReference type="EMBL" id="MFD2610632.1"/>
    </source>
</evidence>
<dbReference type="EMBL" id="JBHUMK010000073">
    <property type="protein sequence ID" value="MFD2610632.1"/>
    <property type="molecule type" value="Genomic_DNA"/>
</dbReference>
<evidence type="ECO:0000256" key="2">
    <source>
        <dbReference type="ARBA" id="ARBA00022692"/>
    </source>
</evidence>
<dbReference type="InterPro" id="IPR051598">
    <property type="entry name" value="TSUP/Inactive_protease-like"/>
</dbReference>
<keyword evidence="5" id="KW-1003">Cell membrane</keyword>
<dbReference type="PANTHER" id="PTHR43701:SF2">
    <property type="entry name" value="MEMBRANE TRANSPORTER PROTEIN YJNA-RELATED"/>
    <property type="match status" value="1"/>
</dbReference>
<comment type="caution">
    <text evidence="6">The sequence shown here is derived from an EMBL/GenBank/DDBJ whole genome shotgun (WGS) entry which is preliminary data.</text>
</comment>
<evidence type="ECO:0000256" key="3">
    <source>
        <dbReference type="ARBA" id="ARBA00022989"/>
    </source>
</evidence>
<evidence type="ECO:0000256" key="4">
    <source>
        <dbReference type="ARBA" id="ARBA00023136"/>
    </source>
</evidence>
<dbReference type="Pfam" id="PF01925">
    <property type="entry name" value="TauE"/>
    <property type="match status" value="1"/>
</dbReference>
<feature type="transmembrane region" description="Helical" evidence="5">
    <location>
        <begin position="54"/>
        <end position="74"/>
    </location>
</feature>
<dbReference type="Proteomes" id="UP001597475">
    <property type="component" value="Unassembled WGS sequence"/>
</dbReference>
<organism evidence="6 7">
    <name type="scientific">Deinococcus taklimakanensis</name>
    <dbReference type="NCBI Taxonomy" id="536443"/>
    <lineage>
        <taxon>Bacteria</taxon>
        <taxon>Thermotogati</taxon>
        <taxon>Deinococcota</taxon>
        <taxon>Deinococci</taxon>
        <taxon>Deinococcales</taxon>
        <taxon>Deinococcaceae</taxon>
        <taxon>Deinococcus</taxon>
    </lineage>
</organism>
<dbReference type="RefSeq" id="WP_386846934.1">
    <property type="nucleotide sequence ID" value="NZ_JBHUMK010000073.1"/>
</dbReference>
<feature type="transmembrane region" description="Helical" evidence="5">
    <location>
        <begin position="25"/>
        <end position="42"/>
    </location>
</feature>
<evidence type="ECO:0000256" key="5">
    <source>
        <dbReference type="RuleBase" id="RU363041"/>
    </source>
</evidence>
<dbReference type="InterPro" id="IPR002781">
    <property type="entry name" value="TM_pro_TauE-like"/>
</dbReference>
<evidence type="ECO:0000256" key="1">
    <source>
        <dbReference type="ARBA" id="ARBA00004141"/>
    </source>
</evidence>
<feature type="transmembrane region" description="Helical" evidence="5">
    <location>
        <begin position="86"/>
        <end position="103"/>
    </location>
</feature>
<keyword evidence="4 5" id="KW-0472">Membrane</keyword>
<protein>
    <recommendedName>
        <fullName evidence="5">Probable membrane transporter protein</fullName>
    </recommendedName>
</protein>
<dbReference type="PANTHER" id="PTHR43701">
    <property type="entry name" value="MEMBRANE TRANSPORTER PROTEIN MJ0441-RELATED"/>
    <property type="match status" value="1"/>
</dbReference>
<sequence>MLAWIGAALIGPSLGLLGKLPMPYAVGTSLAIITLNSFSGFARHVTQTQAPLHWPLTLMFVVIGIAGSLLGSRLGGNVSNLTLRRGFAAFLVVMGAFVLGTNFPKVLKPAAHSTQAATQPLYT</sequence>
<keyword evidence="7" id="KW-1185">Reference proteome</keyword>
<comment type="subcellular location">
    <subcellularLocation>
        <location evidence="5">Cell membrane</location>
        <topology evidence="5">Multi-pass membrane protein</topology>
    </subcellularLocation>
    <subcellularLocation>
        <location evidence="1">Membrane</location>
        <topology evidence="1">Multi-pass membrane protein</topology>
    </subcellularLocation>
</comment>